<dbReference type="InterPro" id="IPR010994">
    <property type="entry name" value="RuvA_2-like"/>
</dbReference>
<protein>
    <recommendedName>
        <fullName evidence="6">Holliday junction branch migration complex subunit RuvA</fullName>
    </recommendedName>
</protein>
<comment type="function">
    <text evidence="6">The RuvA-RuvB-RuvC complex processes Holliday junction (HJ) DNA during genetic recombination and DNA repair, while the RuvA-RuvB complex plays an important role in the rescue of blocked DNA replication forks via replication fork reversal (RFR). RuvA specifically binds to HJ cruciform DNA, conferring on it an open structure. The RuvB hexamer acts as an ATP-dependent pump, pulling dsDNA into and through the RuvAB complex. HJ branch migration allows RuvC to scan DNA until it finds its consensus sequence, where it cleaves and resolves the cruciform DNA.</text>
</comment>
<comment type="domain">
    <text evidence="6">Has three domains with a flexible linker between the domains II and III and assumes an 'L' shape. Domain III is highly mobile and contacts RuvB.</text>
</comment>
<dbReference type="SUPFAM" id="SSF47781">
    <property type="entry name" value="RuvA domain 2-like"/>
    <property type="match status" value="1"/>
</dbReference>
<accession>A0A2A2F7D3</accession>
<keyword evidence="3 6" id="KW-0238">DNA-binding</keyword>
<keyword evidence="9" id="KW-1185">Reference proteome</keyword>
<dbReference type="GO" id="GO:0009379">
    <property type="term" value="C:Holliday junction helicase complex"/>
    <property type="evidence" value="ECO:0007669"/>
    <property type="project" value="InterPro"/>
</dbReference>
<dbReference type="InterPro" id="IPR003583">
    <property type="entry name" value="Hlx-hairpin-Hlx_DNA-bd_motif"/>
</dbReference>
<dbReference type="GO" id="GO:0006310">
    <property type="term" value="P:DNA recombination"/>
    <property type="evidence" value="ECO:0007669"/>
    <property type="project" value="UniProtKB-UniRule"/>
</dbReference>
<dbReference type="Gene3D" id="1.10.8.10">
    <property type="entry name" value="DNA helicase RuvA subunit, C-terminal domain"/>
    <property type="match status" value="1"/>
</dbReference>
<dbReference type="InterPro" id="IPR013849">
    <property type="entry name" value="DNA_helicase_Holl-junc_RuvA_I"/>
</dbReference>
<feature type="region of interest" description="Domain I" evidence="6">
    <location>
        <begin position="1"/>
        <end position="64"/>
    </location>
</feature>
<dbReference type="Pfam" id="PF07499">
    <property type="entry name" value="RuvA_C"/>
    <property type="match status" value="1"/>
</dbReference>
<dbReference type="Pfam" id="PF01330">
    <property type="entry name" value="RuvA_N"/>
    <property type="match status" value="1"/>
</dbReference>
<dbReference type="GO" id="GO:0005524">
    <property type="term" value="F:ATP binding"/>
    <property type="evidence" value="ECO:0007669"/>
    <property type="project" value="InterPro"/>
</dbReference>
<comment type="similarity">
    <text evidence="6">Belongs to the RuvA family.</text>
</comment>
<dbReference type="CDD" id="cd14332">
    <property type="entry name" value="UBA_RuvA_C"/>
    <property type="match status" value="1"/>
</dbReference>
<dbReference type="RefSeq" id="WP_095617423.1">
    <property type="nucleotide sequence ID" value="NZ_NSKD01000003.1"/>
</dbReference>
<name>A0A2A2F7D3_9GAMM</name>
<dbReference type="NCBIfam" id="TIGR00084">
    <property type="entry name" value="ruvA"/>
    <property type="match status" value="1"/>
</dbReference>
<evidence type="ECO:0000256" key="2">
    <source>
        <dbReference type="ARBA" id="ARBA00022763"/>
    </source>
</evidence>
<evidence type="ECO:0000256" key="6">
    <source>
        <dbReference type="HAMAP-Rule" id="MF_00031"/>
    </source>
</evidence>
<dbReference type="InterPro" id="IPR011114">
    <property type="entry name" value="RuvA_C"/>
</dbReference>
<dbReference type="Proteomes" id="UP000218896">
    <property type="component" value="Unassembled WGS sequence"/>
</dbReference>
<organism evidence="8 9">
    <name type="scientific">Halovibrio salipaludis</name>
    <dbReference type="NCBI Taxonomy" id="2032626"/>
    <lineage>
        <taxon>Bacteria</taxon>
        <taxon>Pseudomonadati</taxon>
        <taxon>Pseudomonadota</taxon>
        <taxon>Gammaproteobacteria</taxon>
        <taxon>Oceanospirillales</taxon>
        <taxon>Halomonadaceae</taxon>
        <taxon>Halovibrio</taxon>
    </lineage>
</organism>
<evidence type="ECO:0000256" key="1">
    <source>
        <dbReference type="ARBA" id="ARBA00022490"/>
    </source>
</evidence>
<dbReference type="SUPFAM" id="SSF50249">
    <property type="entry name" value="Nucleic acid-binding proteins"/>
    <property type="match status" value="1"/>
</dbReference>
<evidence type="ECO:0000313" key="8">
    <source>
        <dbReference type="EMBL" id="PAU80587.1"/>
    </source>
</evidence>
<reference evidence="8 9" key="1">
    <citation type="submission" date="2017-08" db="EMBL/GenBank/DDBJ databases">
        <title>Halovibrio sewagensis sp. nov., isolated from wastewater of high salinity.</title>
        <authorList>
            <person name="Dong X."/>
            <person name="Zhang G."/>
        </authorList>
    </citation>
    <scope>NUCLEOTIDE SEQUENCE [LARGE SCALE GENOMIC DNA]</scope>
    <source>
        <strain evidence="8 9">YL5-2</strain>
    </source>
</reference>
<dbReference type="InterPro" id="IPR000085">
    <property type="entry name" value="RuvA"/>
</dbReference>
<gene>
    <name evidence="6" type="primary">ruvA</name>
    <name evidence="8" type="ORF">CK501_09185</name>
</gene>
<comment type="subunit">
    <text evidence="6">Homotetramer. Forms an RuvA(8)-RuvB(12)-Holliday junction (HJ) complex. HJ DNA is sandwiched between 2 RuvA tetramers; dsDNA enters through RuvA and exits via RuvB. An RuvB hexamer assembles on each DNA strand where it exits the tetramer. Each RuvB hexamer is contacted by two RuvA subunits (via domain III) on 2 adjacent RuvB subunits; this complex drives branch migration. In the full resolvosome a probable DNA-RuvA(4)-RuvB(12)-RuvC(2) complex forms which resolves the HJ.</text>
</comment>
<dbReference type="InterPro" id="IPR012340">
    <property type="entry name" value="NA-bd_OB-fold"/>
</dbReference>
<dbReference type="GO" id="GO:0048476">
    <property type="term" value="C:Holliday junction resolvase complex"/>
    <property type="evidence" value="ECO:0007669"/>
    <property type="project" value="UniProtKB-UniRule"/>
</dbReference>
<feature type="domain" description="Helix-hairpin-helix DNA-binding motif class 1" evidence="7">
    <location>
        <begin position="73"/>
        <end position="92"/>
    </location>
</feature>
<keyword evidence="2 6" id="KW-0227">DNA damage</keyword>
<dbReference type="GO" id="GO:0000400">
    <property type="term" value="F:four-way junction DNA binding"/>
    <property type="evidence" value="ECO:0007669"/>
    <property type="project" value="UniProtKB-UniRule"/>
</dbReference>
<comment type="caution">
    <text evidence="8">The sequence shown here is derived from an EMBL/GenBank/DDBJ whole genome shotgun (WGS) entry which is preliminary data.</text>
</comment>
<dbReference type="InterPro" id="IPR036267">
    <property type="entry name" value="RuvA_C_sf"/>
</dbReference>
<dbReference type="SMART" id="SM00278">
    <property type="entry name" value="HhH1"/>
    <property type="match status" value="2"/>
</dbReference>
<dbReference type="GO" id="GO:0005737">
    <property type="term" value="C:cytoplasm"/>
    <property type="evidence" value="ECO:0007669"/>
    <property type="project" value="UniProtKB-SubCell"/>
</dbReference>
<dbReference type="Gene3D" id="2.40.50.140">
    <property type="entry name" value="Nucleic acid-binding proteins"/>
    <property type="match status" value="1"/>
</dbReference>
<dbReference type="AlphaFoldDB" id="A0A2A2F7D3"/>
<dbReference type="Pfam" id="PF14520">
    <property type="entry name" value="HHH_5"/>
    <property type="match status" value="1"/>
</dbReference>
<dbReference type="HAMAP" id="MF_00031">
    <property type="entry name" value="DNA_HJ_migration_RuvA"/>
    <property type="match status" value="1"/>
</dbReference>
<dbReference type="OrthoDB" id="5293449at2"/>
<dbReference type="EMBL" id="NSKD01000003">
    <property type="protein sequence ID" value="PAU80587.1"/>
    <property type="molecule type" value="Genomic_DNA"/>
</dbReference>
<dbReference type="GO" id="GO:0009378">
    <property type="term" value="F:four-way junction helicase activity"/>
    <property type="evidence" value="ECO:0007669"/>
    <property type="project" value="InterPro"/>
</dbReference>
<proteinExistence type="inferred from homology"/>
<evidence type="ECO:0000256" key="3">
    <source>
        <dbReference type="ARBA" id="ARBA00023125"/>
    </source>
</evidence>
<keyword evidence="4 6" id="KW-0233">DNA recombination</keyword>
<dbReference type="Gene3D" id="1.10.150.20">
    <property type="entry name" value="5' to 3' exonuclease, C-terminal subdomain"/>
    <property type="match status" value="1"/>
</dbReference>
<evidence type="ECO:0000256" key="5">
    <source>
        <dbReference type="ARBA" id="ARBA00023204"/>
    </source>
</evidence>
<evidence type="ECO:0000313" key="9">
    <source>
        <dbReference type="Proteomes" id="UP000218896"/>
    </source>
</evidence>
<keyword evidence="1 6" id="KW-0963">Cytoplasm</keyword>
<comment type="subcellular location">
    <subcellularLocation>
        <location evidence="6">Cytoplasm</location>
    </subcellularLocation>
</comment>
<keyword evidence="5 6" id="KW-0234">DNA repair</keyword>
<evidence type="ECO:0000256" key="4">
    <source>
        <dbReference type="ARBA" id="ARBA00023172"/>
    </source>
</evidence>
<comment type="caution">
    <text evidence="6">Lacks conserved residue(s) required for the propagation of feature annotation.</text>
</comment>
<sequence length="207" mass="22584">MIGRIRGILIEKQPGDALIEAGGVGYEVDIPYTTFFRLPDTGQEAVLYTHLAVREDAQQLYGFANKGERELFRLLIRTSGVGPKLALAILSGLEADAFIRVVEDNDVAALVKVPGVGKKTAERLLIEVRDRIRQLEKSPTGTTREEAVSELPGIEPVSASPMEEAEAALIALGYRPQEAGRALQAVAEEGMTSQELIRLALKNMMNR</sequence>
<feature type="domain" description="Helix-hairpin-helix DNA-binding motif class 1" evidence="7">
    <location>
        <begin position="108"/>
        <end position="127"/>
    </location>
</feature>
<evidence type="ECO:0000259" key="7">
    <source>
        <dbReference type="SMART" id="SM00278"/>
    </source>
</evidence>
<feature type="region of interest" description="Domain III" evidence="6">
    <location>
        <begin position="157"/>
        <end position="207"/>
    </location>
</feature>
<dbReference type="GO" id="GO:0006281">
    <property type="term" value="P:DNA repair"/>
    <property type="evidence" value="ECO:0007669"/>
    <property type="project" value="UniProtKB-UniRule"/>
</dbReference>
<dbReference type="SUPFAM" id="SSF46929">
    <property type="entry name" value="DNA helicase RuvA subunit, C-terminal domain"/>
    <property type="match status" value="1"/>
</dbReference>